<dbReference type="Proteomes" id="UP001221757">
    <property type="component" value="Unassembled WGS sequence"/>
</dbReference>
<dbReference type="AlphaFoldDB" id="A0AAD7DTE9"/>
<dbReference type="InterPro" id="IPR027417">
    <property type="entry name" value="P-loop_NTPase"/>
</dbReference>
<sequence length="68" mass="7966">MTFFGDFPSEDIAKKRFAEHCEELGEAVPRERLLEYKVGEGWERVCILLDGDVPEEAMACFRDWEVRL</sequence>
<gene>
    <name evidence="1" type="ORF">B0H17DRAFT_1049399</name>
</gene>
<accession>A0AAD7DTE9</accession>
<dbReference type="InterPro" id="IPR040632">
    <property type="entry name" value="Sulfotransfer_4"/>
</dbReference>
<dbReference type="EMBL" id="JARKIE010000023">
    <property type="protein sequence ID" value="KAJ7699301.1"/>
    <property type="molecule type" value="Genomic_DNA"/>
</dbReference>
<evidence type="ECO:0000313" key="2">
    <source>
        <dbReference type="Proteomes" id="UP001221757"/>
    </source>
</evidence>
<reference evidence="1" key="1">
    <citation type="submission" date="2023-03" db="EMBL/GenBank/DDBJ databases">
        <title>Massive genome expansion in bonnet fungi (Mycena s.s.) driven by repeated elements and novel gene families across ecological guilds.</title>
        <authorList>
            <consortium name="Lawrence Berkeley National Laboratory"/>
            <person name="Harder C.B."/>
            <person name="Miyauchi S."/>
            <person name="Viragh M."/>
            <person name="Kuo A."/>
            <person name="Thoen E."/>
            <person name="Andreopoulos B."/>
            <person name="Lu D."/>
            <person name="Skrede I."/>
            <person name="Drula E."/>
            <person name="Henrissat B."/>
            <person name="Morin E."/>
            <person name="Kohler A."/>
            <person name="Barry K."/>
            <person name="LaButti K."/>
            <person name="Morin E."/>
            <person name="Salamov A."/>
            <person name="Lipzen A."/>
            <person name="Mereny Z."/>
            <person name="Hegedus B."/>
            <person name="Baldrian P."/>
            <person name="Stursova M."/>
            <person name="Weitz H."/>
            <person name="Taylor A."/>
            <person name="Grigoriev I.V."/>
            <person name="Nagy L.G."/>
            <person name="Martin F."/>
            <person name="Kauserud H."/>
        </authorList>
    </citation>
    <scope>NUCLEOTIDE SEQUENCE</scope>
    <source>
        <strain evidence="1">CBHHK067</strain>
    </source>
</reference>
<dbReference type="Gene3D" id="3.40.50.300">
    <property type="entry name" value="P-loop containing nucleotide triphosphate hydrolases"/>
    <property type="match status" value="1"/>
</dbReference>
<proteinExistence type="predicted"/>
<organism evidence="1 2">
    <name type="scientific">Mycena rosella</name>
    <name type="common">Pink bonnet</name>
    <name type="synonym">Agaricus rosellus</name>
    <dbReference type="NCBI Taxonomy" id="1033263"/>
    <lineage>
        <taxon>Eukaryota</taxon>
        <taxon>Fungi</taxon>
        <taxon>Dikarya</taxon>
        <taxon>Basidiomycota</taxon>
        <taxon>Agaricomycotina</taxon>
        <taxon>Agaricomycetes</taxon>
        <taxon>Agaricomycetidae</taxon>
        <taxon>Agaricales</taxon>
        <taxon>Marasmiineae</taxon>
        <taxon>Mycenaceae</taxon>
        <taxon>Mycena</taxon>
    </lineage>
</organism>
<name>A0AAD7DTE9_MYCRO</name>
<dbReference type="Pfam" id="PF17784">
    <property type="entry name" value="Sulfotransfer_4"/>
    <property type="match status" value="1"/>
</dbReference>
<evidence type="ECO:0000313" key="1">
    <source>
        <dbReference type="EMBL" id="KAJ7699301.1"/>
    </source>
</evidence>
<comment type="caution">
    <text evidence="1">The sequence shown here is derived from an EMBL/GenBank/DDBJ whole genome shotgun (WGS) entry which is preliminary data.</text>
</comment>
<protein>
    <submittedName>
        <fullName evidence="1">Uncharacterized protein</fullName>
    </submittedName>
</protein>
<keyword evidence="2" id="KW-1185">Reference proteome</keyword>